<accession>A0AA40BVH7</accession>
<reference evidence="3" key="1">
    <citation type="submission" date="2023-06" db="EMBL/GenBank/DDBJ databases">
        <title>Genome-scale phylogeny and comparative genomics of the fungal order Sordariales.</title>
        <authorList>
            <consortium name="Lawrence Berkeley National Laboratory"/>
            <person name="Hensen N."/>
            <person name="Bonometti L."/>
            <person name="Westerberg I."/>
            <person name="Brannstrom I.O."/>
            <person name="Guillou S."/>
            <person name="Cros-Aarteil S."/>
            <person name="Calhoun S."/>
            <person name="Haridas S."/>
            <person name="Kuo A."/>
            <person name="Mondo S."/>
            <person name="Pangilinan J."/>
            <person name="Riley R."/>
            <person name="LaButti K."/>
            <person name="Andreopoulos B."/>
            <person name="Lipzen A."/>
            <person name="Chen C."/>
            <person name="Yanf M."/>
            <person name="Daum C."/>
            <person name="Ng V."/>
            <person name="Clum A."/>
            <person name="Steindorff A."/>
            <person name="Ohm R."/>
            <person name="Martin F."/>
            <person name="Silar P."/>
            <person name="Natvig D."/>
            <person name="Lalanne C."/>
            <person name="Gautier V."/>
            <person name="Ament-velasquez S.L."/>
            <person name="Kruys A."/>
            <person name="Hutchinson M.I."/>
            <person name="Powell A.J."/>
            <person name="Barry K."/>
            <person name="Miller A.N."/>
            <person name="Grigoriev I.V."/>
            <person name="Debuchy R."/>
            <person name="Gladieux P."/>
            <person name="Thoren M.H."/>
            <person name="Johannesson H."/>
        </authorList>
    </citation>
    <scope>NUCLEOTIDE SEQUENCE</scope>
    <source>
        <strain evidence="3">SMH3391-2</strain>
    </source>
</reference>
<feature type="region of interest" description="Disordered" evidence="2">
    <location>
        <begin position="217"/>
        <end position="240"/>
    </location>
</feature>
<evidence type="ECO:0000313" key="4">
    <source>
        <dbReference type="Proteomes" id="UP001174934"/>
    </source>
</evidence>
<organism evidence="3 4">
    <name type="scientific">Bombardia bombarda</name>
    <dbReference type="NCBI Taxonomy" id="252184"/>
    <lineage>
        <taxon>Eukaryota</taxon>
        <taxon>Fungi</taxon>
        <taxon>Dikarya</taxon>
        <taxon>Ascomycota</taxon>
        <taxon>Pezizomycotina</taxon>
        <taxon>Sordariomycetes</taxon>
        <taxon>Sordariomycetidae</taxon>
        <taxon>Sordariales</taxon>
        <taxon>Lasiosphaeriaceae</taxon>
        <taxon>Bombardia</taxon>
    </lineage>
</organism>
<evidence type="ECO:0000313" key="3">
    <source>
        <dbReference type="EMBL" id="KAK0615140.1"/>
    </source>
</evidence>
<dbReference type="EMBL" id="JAULSR010000007">
    <property type="protein sequence ID" value="KAK0615140.1"/>
    <property type="molecule type" value="Genomic_DNA"/>
</dbReference>
<comment type="caution">
    <text evidence="3">The sequence shown here is derived from an EMBL/GenBank/DDBJ whole genome shotgun (WGS) entry which is preliminary data.</text>
</comment>
<dbReference type="AlphaFoldDB" id="A0AA40BVH7"/>
<sequence length="332" mass="37277">MNECVEPPIRCGIPRDNDHDRDQIKLFLPNILLELKTGQTRVTSFFVRRSVYLAYFGLPSAEFVIDQQLTHHFDLRVHGAYPADRTGLGSEVHANTTAQQEEQLKLDQLKELSQIEQAKLDHLRELVREQQERLDQITVRVDDIANEQDPGQNQSMIRVAEENDQQLSGMELVPINTVGVLQETSLAADLETRSSTANASRPAKRVRRITRFDFDRVLEGSPSDKDNSMGSASSSSQPIRIDFVSREDTGKWVVCDAVLVNTSDSSPVQRTAAKYLRKQFCLFDTNFNNLIPRTCFEKVTANGTNTILVVPTSQVSIIRDDGTVSEQGGSRT</sequence>
<gene>
    <name evidence="3" type="ORF">B0T17DRAFT_646649</name>
</gene>
<evidence type="ECO:0000256" key="2">
    <source>
        <dbReference type="SAM" id="MobiDB-lite"/>
    </source>
</evidence>
<keyword evidence="4" id="KW-1185">Reference proteome</keyword>
<dbReference type="Pfam" id="PF12520">
    <property type="entry name" value="DUF3723"/>
    <property type="match status" value="1"/>
</dbReference>
<feature type="coiled-coil region" evidence="1">
    <location>
        <begin position="106"/>
        <end position="147"/>
    </location>
</feature>
<dbReference type="Proteomes" id="UP001174934">
    <property type="component" value="Unassembled WGS sequence"/>
</dbReference>
<feature type="compositionally biased region" description="Basic and acidic residues" evidence="2">
    <location>
        <begin position="217"/>
        <end position="227"/>
    </location>
</feature>
<dbReference type="InterPro" id="IPR022198">
    <property type="entry name" value="DUF3723"/>
</dbReference>
<evidence type="ECO:0000256" key="1">
    <source>
        <dbReference type="SAM" id="Coils"/>
    </source>
</evidence>
<protein>
    <submittedName>
        <fullName evidence="3">Uncharacterized protein</fullName>
    </submittedName>
</protein>
<name>A0AA40BVH7_9PEZI</name>
<feature type="compositionally biased region" description="Polar residues" evidence="2">
    <location>
        <begin position="228"/>
        <end position="238"/>
    </location>
</feature>
<proteinExistence type="predicted"/>
<keyword evidence="1" id="KW-0175">Coiled coil</keyword>